<accession>A0ABP9YNC6</accession>
<keyword evidence="13" id="KW-1185">Reference proteome</keyword>
<dbReference type="Proteomes" id="UP001473302">
    <property type="component" value="Unassembled WGS sequence"/>
</dbReference>
<evidence type="ECO:0000256" key="9">
    <source>
        <dbReference type="RuleBase" id="RU361166"/>
    </source>
</evidence>
<proteinExistence type="inferred from homology"/>
<name>A0ABP9YNC6_9FUNG</name>
<evidence type="ECO:0000256" key="7">
    <source>
        <dbReference type="ARBA" id="ARBA00023326"/>
    </source>
</evidence>
<evidence type="ECO:0000259" key="11">
    <source>
        <dbReference type="Pfam" id="PF00759"/>
    </source>
</evidence>
<dbReference type="Gene3D" id="1.50.10.10">
    <property type="match status" value="1"/>
</dbReference>
<evidence type="ECO:0000256" key="5">
    <source>
        <dbReference type="ARBA" id="ARBA00023277"/>
    </source>
</evidence>
<dbReference type="SUPFAM" id="SSF48208">
    <property type="entry name" value="Six-hairpin glycosidases"/>
    <property type="match status" value="1"/>
</dbReference>
<keyword evidence="3 8" id="KW-0378">Hydrolase</keyword>
<protein>
    <recommendedName>
        <fullName evidence="9">Endoglucanase</fullName>
        <ecNumber evidence="9">3.2.1.4</ecNumber>
    </recommendedName>
</protein>
<comment type="caution">
    <text evidence="12">The sequence shown here is derived from an EMBL/GenBank/DDBJ whole genome shotgun (WGS) entry which is preliminary data.</text>
</comment>
<feature type="transmembrane region" description="Helical" evidence="10">
    <location>
        <begin position="534"/>
        <end position="556"/>
    </location>
</feature>
<evidence type="ECO:0000256" key="2">
    <source>
        <dbReference type="ARBA" id="ARBA00007072"/>
    </source>
</evidence>
<sequence>MFSTTTIIVAVISYFRITDALSFHKRALSPTVQIPSPEYVKLLNHSILFYEAQRSGKLPSDNRVSWRHDSALQDGLSISNDLTGLDFKIKSCSGYYDAGNYLKFTFPLSYTVFMLSWGGADYIEGYQLANQTNYLRNQIKWATDWLIKAHPHPATLFVQVGDLDVDNNYFGPDSNIPTPRPCFQINETNFGTDAASMAATAFASASHFFNQLSQSKTGNQEDSKYAETLLMHATQLYNSSHSIFPYSRYQTSVHAVENAYASTDYMDDLILSGVAMYKATRNKSYLDQSLKLYKSTAGISSHSEPLGWDNKWGALYVLFAELMLDSTDYSEALERRIDAENYLDNIVSGITVNKTNGGLLFWDFFSNSNQNAMSVSHLLLSYSTKVLRPLSEKSSDKDTVLAKIKRYEDLANSQLDYVLGKNPLNQNYVVGELPNSPKYPHSASASGFKTLDDAIKNPSDLTMVGGPSKNDSFSDVLLDWTQTEVALDYNAPYQNVLAYQVMFNAKSPFYVSDKVDSNNQDENLEKVSNLVPSWGIALAVVLPISTLMGLFAFLIIRHRKRKDNEKEQSSTRNNIDEERTIRQLGVDEFQSSGSTLVFNEAQHKEGASFTKA</sequence>
<comment type="catalytic activity">
    <reaction evidence="1 9">
        <text>Endohydrolysis of (1-&gt;4)-beta-D-glucosidic linkages in cellulose, lichenin and cereal beta-D-glucans.</text>
        <dbReference type="EC" id="3.2.1.4"/>
    </reaction>
</comment>
<dbReference type="Pfam" id="PF00759">
    <property type="entry name" value="Glyco_hydro_9"/>
    <property type="match status" value="1"/>
</dbReference>
<keyword evidence="10" id="KW-0472">Membrane</keyword>
<evidence type="ECO:0000256" key="8">
    <source>
        <dbReference type="PROSITE-ProRule" id="PRU10060"/>
    </source>
</evidence>
<feature type="active site" evidence="8">
    <location>
        <position position="475"/>
    </location>
</feature>
<evidence type="ECO:0000256" key="1">
    <source>
        <dbReference type="ARBA" id="ARBA00000966"/>
    </source>
</evidence>
<dbReference type="InterPro" id="IPR012341">
    <property type="entry name" value="6hp_glycosidase-like_sf"/>
</dbReference>
<keyword evidence="5 8" id="KW-0119">Carbohydrate metabolism</keyword>
<keyword evidence="4 9" id="KW-0136">Cellulose degradation</keyword>
<evidence type="ECO:0000256" key="4">
    <source>
        <dbReference type="ARBA" id="ARBA00023001"/>
    </source>
</evidence>
<comment type="similarity">
    <text evidence="2 8 9">Belongs to the glycosyl hydrolase 9 (cellulase E) family.</text>
</comment>
<dbReference type="InterPro" id="IPR008928">
    <property type="entry name" value="6-hairpin_glycosidase_sf"/>
</dbReference>
<dbReference type="EC" id="3.2.1.4" evidence="9"/>
<dbReference type="EMBL" id="BAABUK010000003">
    <property type="protein sequence ID" value="GAA5808364.1"/>
    <property type="molecule type" value="Genomic_DNA"/>
</dbReference>
<gene>
    <name evidence="12" type="ORF">MFLAVUS_001755</name>
</gene>
<keyword evidence="7 8" id="KW-0624">Polysaccharide degradation</keyword>
<keyword evidence="10" id="KW-1133">Transmembrane helix</keyword>
<evidence type="ECO:0000256" key="10">
    <source>
        <dbReference type="SAM" id="Phobius"/>
    </source>
</evidence>
<reference evidence="12 13" key="1">
    <citation type="submission" date="2024-04" db="EMBL/GenBank/DDBJ databases">
        <title>genome sequences of Mucor flavus KT1a and Helicostylum pulchrum KT1b strains isolated from the surface of a dry-aged beef.</title>
        <authorList>
            <person name="Toyotome T."/>
            <person name="Hosono M."/>
            <person name="Torimaru M."/>
            <person name="Fukuda K."/>
            <person name="Mikami N."/>
        </authorList>
    </citation>
    <scope>NUCLEOTIDE SEQUENCE [LARGE SCALE GENOMIC DNA]</scope>
    <source>
        <strain evidence="12 13">KT1a</strain>
    </source>
</reference>
<dbReference type="InterPro" id="IPR001701">
    <property type="entry name" value="Glyco_hydro_9"/>
</dbReference>
<feature type="active site" evidence="8">
    <location>
        <position position="484"/>
    </location>
</feature>
<dbReference type="PANTHER" id="PTHR22298">
    <property type="entry name" value="ENDO-1,4-BETA-GLUCANASE"/>
    <property type="match status" value="1"/>
</dbReference>
<evidence type="ECO:0000313" key="13">
    <source>
        <dbReference type="Proteomes" id="UP001473302"/>
    </source>
</evidence>
<dbReference type="InterPro" id="IPR033126">
    <property type="entry name" value="Glyco_hydro_9_Asp/Glu_AS"/>
</dbReference>
<keyword evidence="10" id="KW-0812">Transmembrane</keyword>
<evidence type="ECO:0000313" key="12">
    <source>
        <dbReference type="EMBL" id="GAA5808364.1"/>
    </source>
</evidence>
<evidence type="ECO:0000256" key="3">
    <source>
        <dbReference type="ARBA" id="ARBA00022801"/>
    </source>
</evidence>
<evidence type="ECO:0000256" key="6">
    <source>
        <dbReference type="ARBA" id="ARBA00023295"/>
    </source>
</evidence>
<keyword evidence="6 8" id="KW-0326">Glycosidase</keyword>
<dbReference type="PROSITE" id="PS00698">
    <property type="entry name" value="GH9_3"/>
    <property type="match status" value="1"/>
</dbReference>
<feature type="domain" description="Glycoside hydrolase family 9" evidence="11">
    <location>
        <begin position="39"/>
        <end position="497"/>
    </location>
</feature>
<organism evidence="12 13">
    <name type="scientific">Mucor flavus</name>
    <dbReference type="NCBI Taxonomy" id="439312"/>
    <lineage>
        <taxon>Eukaryota</taxon>
        <taxon>Fungi</taxon>
        <taxon>Fungi incertae sedis</taxon>
        <taxon>Mucoromycota</taxon>
        <taxon>Mucoromycotina</taxon>
        <taxon>Mucoromycetes</taxon>
        <taxon>Mucorales</taxon>
        <taxon>Mucorineae</taxon>
        <taxon>Mucoraceae</taxon>
        <taxon>Mucor</taxon>
    </lineage>
</organism>